<evidence type="ECO:0000313" key="1">
    <source>
        <dbReference type="EMBL" id="KAA8648371.1"/>
    </source>
</evidence>
<accession>A0A4S3JFK4</accession>
<evidence type="ECO:0000313" key="2">
    <source>
        <dbReference type="EMBL" id="THC93198.1"/>
    </source>
</evidence>
<comment type="caution">
    <text evidence="2">The sequence shown here is derived from an EMBL/GenBank/DDBJ whole genome shotgun (WGS) entry which is preliminary data.</text>
</comment>
<dbReference type="AlphaFoldDB" id="A0A4S3JFK4"/>
<name>A0A4S3JFK4_9EURO</name>
<evidence type="ECO:0000313" key="4">
    <source>
        <dbReference type="Proteomes" id="UP000324241"/>
    </source>
</evidence>
<dbReference type="RefSeq" id="XP_033427732.1">
    <property type="nucleotide sequence ID" value="XM_033568926.1"/>
</dbReference>
<dbReference type="Proteomes" id="UP000324241">
    <property type="component" value="Unassembled WGS sequence"/>
</dbReference>
<dbReference type="GeneID" id="54326958"/>
<protein>
    <submittedName>
        <fullName evidence="2">Uncharacterized protein</fullName>
    </submittedName>
</protein>
<dbReference type="EMBL" id="SOSA01000280">
    <property type="protein sequence ID" value="THC93198.1"/>
    <property type="molecule type" value="Genomic_DNA"/>
</dbReference>
<dbReference type="EMBL" id="QUQM01000003">
    <property type="protein sequence ID" value="KAA8648371.1"/>
    <property type="molecule type" value="Genomic_DNA"/>
</dbReference>
<reference evidence="1 4" key="2">
    <citation type="submission" date="2019-08" db="EMBL/GenBank/DDBJ databases">
        <title>The genome sequence of a newly discovered highly antifungal drug resistant Aspergillus species, Aspergillus tanneri NIH 1004.</title>
        <authorList>
            <person name="Mounaud S."/>
            <person name="Singh I."/>
            <person name="Joardar V."/>
            <person name="Pakala S."/>
            <person name="Pakala S."/>
            <person name="Venepally P."/>
            <person name="Chung J.K."/>
            <person name="Losada L."/>
            <person name="Nierman W.C."/>
        </authorList>
    </citation>
    <scope>NUCLEOTIDE SEQUENCE [LARGE SCALE GENOMIC DNA]</scope>
    <source>
        <strain evidence="1 4">NIH1004</strain>
    </source>
</reference>
<gene>
    <name evidence="1" type="ORF">ATNIH1004_004256</name>
    <name evidence="2" type="ORF">EYZ11_007325</name>
</gene>
<organism evidence="2 3">
    <name type="scientific">Aspergillus tanneri</name>
    <dbReference type="NCBI Taxonomy" id="1220188"/>
    <lineage>
        <taxon>Eukaryota</taxon>
        <taxon>Fungi</taxon>
        <taxon>Dikarya</taxon>
        <taxon>Ascomycota</taxon>
        <taxon>Pezizomycotina</taxon>
        <taxon>Eurotiomycetes</taxon>
        <taxon>Eurotiomycetidae</taxon>
        <taxon>Eurotiales</taxon>
        <taxon>Aspergillaceae</taxon>
        <taxon>Aspergillus</taxon>
        <taxon>Aspergillus subgen. Circumdati</taxon>
    </lineage>
</organism>
<dbReference type="VEuPathDB" id="FungiDB:EYZ11_007325"/>
<sequence>MAGRPDRGLMSIVIKLHRGKSVLFTQKKQYCVKVVIYEDYRVDPLVADCYPALVATKAIIKNANQAAREYLQEELGPKHVARKWDEVYETGEKIRIRAVY</sequence>
<dbReference type="Proteomes" id="UP000308092">
    <property type="component" value="Unassembled WGS sequence"/>
</dbReference>
<proteinExistence type="predicted"/>
<evidence type="ECO:0000313" key="3">
    <source>
        <dbReference type="Proteomes" id="UP000308092"/>
    </source>
</evidence>
<keyword evidence="3" id="KW-1185">Reference proteome</keyword>
<dbReference type="OrthoDB" id="4468869at2759"/>
<reference evidence="2 3" key="1">
    <citation type="submission" date="2019-03" db="EMBL/GenBank/DDBJ databases">
        <title>The genome sequence of a newly discovered highly antifungal drug resistant Aspergillus species, Aspergillus tanneri NIH 1004.</title>
        <authorList>
            <person name="Mounaud S."/>
            <person name="Singh I."/>
            <person name="Joardar V."/>
            <person name="Pakala S."/>
            <person name="Pakala S."/>
            <person name="Venepally P."/>
            <person name="Hoover J."/>
            <person name="Nierman W."/>
            <person name="Chung J."/>
            <person name="Losada L."/>
        </authorList>
    </citation>
    <scope>NUCLEOTIDE SEQUENCE [LARGE SCALE GENOMIC DNA]</scope>
    <source>
        <strain evidence="2 3">NIH1004</strain>
    </source>
</reference>